<organism evidence="3">
    <name type="scientific">Gongylonema pulchrum</name>
    <dbReference type="NCBI Taxonomy" id="637853"/>
    <lineage>
        <taxon>Eukaryota</taxon>
        <taxon>Metazoa</taxon>
        <taxon>Ecdysozoa</taxon>
        <taxon>Nematoda</taxon>
        <taxon>Chromadorea</taxon>
        <taxon>Rhabditida</taxon>
        <taxon>Spirurina</taxon>
        <taxon>Spiruromorpha</taxon>
        <taxon>Spiruroidea</taxon>
        <taxon>Gongylonematidae</taxon>
        <taxon>Gongylonema</taxon>
    </lineage>
</organism>
<gene>
    <name evidence="1" type="ORF">GPUH_LOCUS22517</name>
</gene>
<proteinExistence type="predicted"/>
<accession>A0A183ENH7</accession>
<dbReference type="AlphaFoldDB" id="A0A183ENH7"/>
<dbReference type="WBParaSite" id="GPUH_0002254501-mRNA-1">
    <property type="protein sequence ID" value="GPUH_0002254501-mRNA-1"/>
    <property type="gene ID" value="GPUH_0002254501"/>
</dbReference>
<name>A0A183ENH7_9BILA</name>
<evidence type="ECO:0000313" key="2">
    <source>
        <dbReference type="Proteomes" id="UP000271098"/>
    </source>
</evidence>
<keyword evidence="2" id="KW-1185">Reference proteome</keyword>
<dbReference type="EMBL" id="UYRT01095277">
    <property type="protein sequence ID" value="VDN40148.1"/>
    <property type="molecule type" value="Genomic_DNA"/>
</dbReference>
<protein>
    <submittedName>
        <fullName evidence="1 3">Uncharacterized protein</fullName>
    </submittedName>
</protein>
<reference evidence="3" key="1">
    <citation type="submission" date="2016-06" db="UniProtKB">
        <authorList>
            <consortium name="WormBaseParasite"/>
        </authorList>
    </citation>
    <scope>IDENTIFICATION</scope>
</reference>
<evidence type="ECO:0000313" key="1">
    <source>
        <dbReference type="EMBL" id="VDN40148.1"/>
    </source>
</evidence>
<dbReference type="Proteomes" id="UP000271098">
    <property type="component" value="Unassembled WGS sequence"/>
</dbReference>
<reference evidence="1 2" key="2">
    <citation type="submission" date="2018-11" db="EMBL/GenBank/DDBJ databases">
        <authorList>
            <consortium name="Pathogen Informatics"/>
        </authorList>
    </citation>
    <scope>NUCLEOTIDE SEQUENCE [LARGE SCALE GENOMIC DNA]</scope>
</reference>
<sequence>MVSTHTDAAANADLPEKTASIKSIWNNLIRQIYSSMNSVKNMIVQQRSAKNLIFVEVKSKKLPLKID</sequence>
<evidence type="ECO:0000313" key="3">
    <source>
        <dbReference type="WBParaSite" id="GPUH_0002254501-mRNA-1"/>
    </source>
</evidence>